<evidence type="ECO:0000313" key="2">
    <source>
        <dbReference type="EMBL" id="GKV37513.1"/>
    </source>
</evidence>
<feature type="compositionally biased region" description="Acidic residues" evidence="1">
    <location>
        <begin position="77"/>
        <end position="89"/>
    </location>
</feature>
<reference evidence="2 3" key="1">
    <citation type="journal article" date="2021" name="Commun. Biol.">
        <title>The genome of Shorea leprosula (Dipterocarpaceae) highlights the ecological relevance of drought in aseasonal tropical rainforests.</title>
        <authorList>
            <person name="Ng K.K.S."/>
            <person name="Kobayashi M.J."/>
            <person name="Fawcett J.A."/>
            <person name="Hatakeyama M."/>
            <person name="Paape T."/>
            <person name="Ng C.H."/>
            <person name="Ang C.C."/>
            <person name="Tnah L.H."/>
            <person name="Lee C.T."/>
            <person name="Nishiyama T."/>
            <person name="Sese J."/>
            <person name="O'Brien M.J."/>
            <person name="Copetti D."/>
            <person name="Mohd Noor M.I."/>
            <person name="Ong R.C."/>
            <person name="Putra M."/>
            <person name="Sireger I.Z."/>
            <person name="Indrioko S."/>
            <person name="Kosugi Y."/>
            <person name="Izuno A."/>
            <person name="Isagi Y."/>
            <person name="Lee S.L."/>
            <person name="Shimizu K.K."/>
        </authorList>
    </citation>
    <scope>NUCLEOTIDE SEQUENCE [LARGE SCALE GENOMIC DNA]</scope>
    <source>
        <strain evidence="2">214</strain>
    </source>
</reference>
<sequence>MGLLATIFYVDLFGNLGMGRFLRGWDNANGSFSSLLPSRCQRVPSGGAGVAVAAAAPAGAGGATAPAAAETKKEEKVEEQEESEDVSFS</sequence>
<name>A0AAV5LK32_9ROSI</name>
<gene>
    <name evidence="2" type="ORF">SLEP1_g45539</name>
</gene>
<keyword evidence="3" id="KW-1185">Reference proteome</keyword>
<evidence type="ECO:0000256" key="1">
    <source>
        <dbReference type="SAM" id="MobiDB-lite"/>
    </source>
</evidence>
<proteinExistence type="predicted"/>
<feature type="compositionally biased region" description="Low complexity" evidence="1">
    <location>
        <begin position="59"/>
        <end position="69"/>
    </location>
</feature>
<accession>A0AAV5LK32</accession>
<comment type="caution">
    <text evidence="2">The sequence shown here is derived from an EMBL/GenBank/DDBJ whole genome shotgun (WGS) entry which is preliminary data.</text>
</comment>
<protein>
    <submittedName>
        <fullName evidence="2">Uncharacterized protein</fullName>
    </submittedName>
</protein>
<dbReference type="AlphaFoldDB" id="A0AAV5LK32"/>
<evidence type="ECO:0000313" key="3">
    <source>
        <dbReference type="Proteomes" id="UP001054252"/>
    </source>
</evidence>
<dbReference type="EMBL" id="BPVZ01000123">
    <property type="protein sequence ID" value="GKV37513.1"/>
    <property type="molecule type" value="Genomic_DNA"/>
</dbReference>
<organism evidence="2 3">
    <name type="scientific">Rubroshorea leprosula</name>
    <dbReference type="NCBI Taxonomy" id="152421"/>
    <lineage>
        <taxon>Eukaryota</taxon>
        <taxon>Viridiplantae</taxon>
        <taxon>Streptophyta</taxon>
        <taxon>Embryophyta</taxon>
        <taxon>Tracheophyta</taxon>
        <taxon>Spermatophyta</taxon>
        <taxon>Magnoliopsida</taxon>
        <taxon>eudicotyledons</taxon>
        <taxon>Gunneridae</taxon>
        <taxon>Pentapetalae</taxon>
        <taxon>rosids</taxon>
        <taxon>malvids</taxon>
        <taxon>Malvales</taxon>
        <taxon>Dipterocarpaceae</taxon>
        <taxon>Rubroshorea</taxon>
    </lineage>
</organism>
<feature type="region of interest" description="Disordered" evidence="1">
    <location>
        <begin position="59"/>
        <end position="89"/>
    </location>
</feature>
<dbReference type="Proteomes" id="UP001054252">
    <property type="component" value="Unassembled WGS sequence"/>
</dbReference>